<dbReference type="SUPFAM" id="SSF51735">
    <property type="entry name" value="NAD(P)-binding Rossmann-fold domains"/>
    <property type="match status" value="1"/>
</dbReference>
<accession>A0A1B6H1I6</accession>
<dbReference type="InterPro" id="IPR036291">
    <property type="entry name" value="NAD(P)-bd_dom_sf"/>
</dbReference>
<dbReference type="InterPro" id="IPR013154">
    <property type="entry name" value="ADH-like_N"/>
</dbReference>
<dbReference type="Gene3D" id="3.40.50.720">
    <property type="entry name" value="NAD(P)-binding Rossmann-like Domain"/>
    <property type="match status" value="1"/>
</dbReference>
<dbReference type="InterPro" id="IPR011032">
    <property type="entry name" value="GroES-like_sf"/>
</dbReference>
<protein>
    <recommendedName>
        <fullName evidence="1">Enoyl reductase (ER) domain-containing protein</fullName>
    </recommendedName>
</protein>
<organism evidence="2">
    <name type="scientific">Cuerna arida</name>
    <dbReference type="NCBI Taxonomy" id="1464854"/>
    <lineage>
        <taxon>Eukaryota</taxon>
        <taxon>Metazoa</taxon>
        <taxon>Ecdysozoa</taxon>
        <taxon>Arthropoda</taxon>
        <taxon>Hexapoda</taxon>
        <taxon>Insecta</taxon>
        <taxon>Pterygota</taxon>
        <taxon>Neoptera</taxon>
        <taxon>Paraneoptera</taxon>
        <taxon>Hemiptera</taxon>
        <taxon>Auchenorrhyncha</taxon>
        <taxon>Membracoidea</taxon>
        <taxon>Cicadellidae</taxon>
        <taxon>Cicadellinae</taxon>
        <taxon>Proconiini</taxon>
        <taxon>Cuerna</taxon>
    </lineage>
</organism>
<sequence>MMHSLRAMSTKLCHISGFNINQVVKVVDNNKTPNIFLRYSSKAAVCHQRNEPLIIDDVKEKKLKKGEVKIKVKYCALNPRDLQLLQGHVDEKTPFIPGYEVSGEILERYKDDKETPFEIGDKVVALTKSSLGGLSCHCIADEKDVWKHNTIDAKVAAGLIVNYGNALLSLFRRAKIKKDTTLLVTSDSGGLGLAALDIAANVYKAKVVGVCGSEMKADVMRDKGAWSALKMDPANMKASVQDITGGKGVDVVYDTVGRDFLKGAVHCVKHEGIVILADVPGHEDLIKPAELFNLDTFNITAVTLNHYRQNDLPVYRQVVSDVIELCEQNLISPYVSKTFDLEHINDAVQLLQQDTIIGKVLVKLPSPKP</sequence>
<dbReference type="EMBL" id="GECZ01001230">
    <property type="protein sequence ID" value="JAS68539.1"/>
    <property type="molecule type" value="Transcribed_RNA"/>
</dbReference>
<dbReference type="GO" id="GO:0016491">
    <property type="term" value="F:oxidoreductase activity"/>
    <property type="evidence" value="ECO:0007669"/>
    <property type="project" value="InterPro"/>
</dbReference>
<dbReference type="InterPro" id="IPR013149">
    <property type="entry name" value="ADH-like_C"/>
</dbReference>
<reference evidence="2" key="1">
    <citation type="submission" date="2015-11" db="EMBL/GenBank/DDBJ databases">
        <title>De novo transcriptome assembly of four potential Pierce s Disease insect vectors from Arizona vineyards.</title>
        <authorList>
            <person name="Tassone E.E."/>
        </authorList>
    </citation>
    <scope>NUCLEOTIDE SEQUENCE</scope>
</reference>
<feature type="domain" description="Enoyl reductase (ER)" evidence="1">
    <location>
        <begin position="48"/>
        <end position="362"/>
    </location>
</feature>
<evidence type="ECO:0000259" key="1">
    <source>
        <dbReference type="SMART" id="SM00829"/>
    </source>
</evidence>
<dbReference type="SMART" id="SM00829">
    <property type="entry name" value="PKS_ER"/>
    <property type="match status" value="1"/>
</dbReference>
<dbReference type="Pfam" id="PF08240">
    <property type="entry name" value="ADH_N"/>
    <property type="match status" value="1"/>
</dbReference>
<name>A0A1B6H1I6_9HEMI</name>
<dbReference type="Pfam" id="PF00107">
    <property type="entry name" value="ADH_zinc_N"/>
    <property type="match status" value="1"/>
</dbReference>
<dbReference type="GO" id="GO:0005739">
    <property type="term" value="C:mitochondrion"/>
    <property type="evidence" value="ECO:0007669"/>
    <property type="project" value="TreeGrafter"/>
</dbReference>
<dbReference type="SUPFAM" id="SSF50129">
    <property type="entry name" value="GroES-like"/>
    <property type="match status" value="1"/>
</dbReference>
<dbReference type="PANTHER" id="PTHR43677:SF4">
    <property type="entry name" value="QUINONE OXIDOREDUCTASE-LIKE PROTEIN 2"/>
    <property type="match status" value="1"/>
</dbReference>
<evidence type="ECO:0000313" key="2">
    <source>
        <dbReference type="EMBL" id="JAS68539.1"/>
    </source>
</evidence>
<proteinExistence type="predicted"/>
<dbReference type="InterPro" id="IPR020843">
    <property type="entry name" value="ER"/>
</dbReference>
<dbReference type="InterPro" id="IPR051397">
    <property type="entry name" value="Zn-ADH-like_protein"/>
</dbReference>
<dbReference type="Gene3D" id="3.90.180.10">
    <property type="entry name" value="Medium-chain alcohol dehydrogenases, catalytic domain"/>
    <property type="match status" value="1"/>
</dbReference>
<dbReference type="PANTHER" id="PTHR43677">
    <property type="entry name" value="SHORT-CHAIN DEHYDROGENASE/REDUCTASE"/>
    <property type="match status" value="1"/>
</dbReference>
<dbReference type="AlphaFoldDB" id="A0A1B6H1I6"/>
<gene>
    <name evidence="2" type="ORF">g.21253</name>
</gene>